<evidence type="ECO:0000313" key="3">
    <source>
        <dbReference type="Proteomes" id="UP000324748"/>
    </source>
</evidence>
<dbReference type="Proteomes" id="UP000325313">
    <property type="component" value="Unassembled WGS sequence"/>
</dbReference>
<dbReference type="EMBL" id="VSWC01000118">
    <property type="protein sequence ID" value="KAA1083736.1"/>
    <property type="molecule type" value="Genomic_DNA"/>
</dbReference>
<evidence type="ECO:0000313" key="4">
    <source>
        <dbReference type="Proteomes" id="UP000325313"/>
    </source>
</evidence>
<evidence type="ECO:0000313" key="1">
    <source>
        <dbReference type="EMBL" id="KAA1083736.1"/>
    </source>
</evidence>
<organism evidence="2 4">
    <name type="scientific">Puccinia graminis f. sp. tritici</name>
    <dbReference type="NCBI Taxonomy" id="56615"/>
    <lineage>
        <taxon>Eukaryota</taxon>
        <taxon>Fungi</taxon>
        <taxon>Dikarya</taxon>
        <taxon>Basidiomycota</taxon>
        <taxon>Pucciniomycotina</taxon>
        <taxon>Pucciniomycetes</taxon>
        <taxon>Pucciniales</taxon>
        <taxon>Pucciniaceae</taxon>
        <taxon>Puccinia</taxon>
    </lineage>
</organism>
<protein>
    <submittedName>
        <fullName evidence="2">Uncharacterized protein</fullName>
    </submittedName>
</protein>
<keyword evidence="3" id="KW-1185">Reference proteome</keyword>
<comment type="caution">
    <text evidence="2">The sequence shown here is derived from an EMBL/GenBank/DDBJ whole genome shotgun (WGS) entry which is preliminary data.</text>
</comment>
<dbReference type="OrthoDB" id="10457591at2759"/>
<proteinExistence type="predicted"/>
<accession>A0A5B0RCE6</accession>
<reference evidence="3 4" key="1">
    <citation type="submission" date="2019-05" db="EMBL/GenBank/DDBJ databases">
        <title>Emergence of the Ug99 lineage of the wheat stem rust pathogen through somatic hybridization.</title>
        <authorList>
            <person name="Li F."/>
            <person name="Upadhyaya N.M."/>
            <person name="Sperschneider J."/>
            <person name="Matny O."/>
            <person name="Nguyen-Phuc H."/>
            <person name="Mago R."/>
            <person name="Raley C."/>
            <person name="Miller M.E."/>
            <person name="Silverstein K.A.T."/>
            <person name="Henningsen E."/>
            <person name="Hirsch C.D."/>
            <person name="Visser B."/>
            <person name="Pretorius Z.A."/>
            <person name="Steffenson B.J."/>
            <person name="Schwessinger B."/>
            <person name="Dodds P.N."/>
            <person name="Figueroa M."/>
        </authorList>
    </citation>
    <scope>NUCLEOTIDE SEQUENCE [LARGE SCALE GENOMIC DNA]</scope>
    <source>
        <strain evidence="1">21-0</strain>
        <strain evidence="2 4">Ug99</strain>
    </source>
</reference>
<dbReference type="Proteomes" id="UP000324748">
    <property type="component" value="Unassembled WGS sequence"/>
</dbReference>
<dbReference type="EMBL" id="VDEP01000214">
    <property type="protein sequence ID" value="KAA1122918.1"/>
    <property type="molecule type" value="Genomic_DNA"/>
</dbReference>
<dbReference type="AlphaFoldDB" id="A0A5B0RCE6"/>
<name>A0A5B0RCE6_PUCGR</name>
<gene>
    <name evidence="1" type="ORF">PGT21_005565</name>
    <name evidence="2" type="ORF">PGTUg99_013860</name>
</gene>
<evidence type="ECO:0000313" key="2">
    <source>
        <dbReference type="EMBL" id="KAA1122918.1"/>
    </source>
</evidence>
<sequence length="97" mass="10753">MSHQAGLAERFVDLAIRQELGIGYPSRFPRLSTARTSSSNLSSDGQVRELLGQAGLMTHRTGLSEQLIQAVQILINWSCLYPLIGTQSNPLSLFYKF</sequence>